<feature type="domain" description="Zinc finger Mcm10/DnaG-type" evidence="9">
    <location>
        <begin position="362"/>
        <end position="407"/>
    </location>
</feature>
<accession>A0ABQ7KCY4</accession>
<feature type="domain" description="MCM10 OB-fold" evidence="10">
    <location>
        <begin position="268"/>
        <end position="357"/>
    </location>
</feature>
<evidence type="ECO:0000259" key="9">
    <source>
        <dbReference type="Pfam" id="PF09329"/>
    </source>
</evidence>
<evidence type="ECO:0000256" key="5">
    <source>
        <dbReference type="ARBA" id="ARBA00022771"/>
    </source>
</evidence>
<feature type="region of interest" description="Disordered" evidence="8">
    <location>
        <begin position="424"/>
        <end position="466"/>
    </location>
</feature>
<feature type="compositionally biased region" description="Low complexity" evidence="8">
    <location>
        <begin position="441"/>
        <end position="455"/>
    </location>
</feature>
<dbReference type="Proteomes" id="UP001194696">
    <property type="component" value="Unassembled WGS sequence"/>
</dbReference>
<evidence type="ECO:0008006" key="13">
    <source>
        <dbReference type="Google" id="ProtNLM"/>
    </source>
</evidence>
<name>A0ABQ7KCY4_9FUNG</name>
<feature type="region of interest" description="Disordered" evidence="8">
    <location>
        <begin position="546"/>
        <end position="593"/>
    </location>
</feature>
<evidence type="ECO:0000256" key="4">
    <source>
        <dbReference type="ARBA" id="ARBA00022723"/>
    </source>
</evidence>
<evidence type="ECO:0000256" key="8">
    <source>
        <dbReference type="SAM" id="MobiDB-lite"/>
    </source>
</evidence>
<dbReference type="Pfam" id="PF09329">
    <property type="entry name" value="zf-primase"/>
    <property type="match status" value="1"/>
</dbReference>
<evidence type="ECO:0000256" key="3">
    <source>
        <dbReference type="ARBA" id="ARBA00022705"/>
    </source>
</evidence>
<dbReference type="InterPro" id="IPR012340">
    <property type="entry name" value="NA-bd_OB-fold"/>
</dbReference>
<organism evidence="11 12">
    <name type="scientific">Linnemannia gamsii</name>
    <dbReference type="NCBI Taxonomy" id="64522"/>
    <lineage>
        <taxon>Eukaryota</taxon>
        <taxon>Fungi</taxon>
        <taxon>Fungi incertae sedis</taxon>
        <taxon>Mucoromycota</taxon>
        <taxon>Mortierellomycotina</taxon>
        <taxon>Mortierellomycetes</taxon>
        <taxon>Mortierellales</taxon>
        <taxon>Mortierellaceae</taxon>
        <taxon>Linnemannia</taxon>
    </lineage>
</organism>
<dbReference type="InterPro" id="IPR055065">
    <property type="entry name" value="OB_MCM10"/>
</dbReference>
<evidence type="ECO:0000259" key="10">
    <source>
        <dbReference type="Pfam" id="PF22379"/>
    </source>
</evidence>
<keyword evidence="6" id="KW-0862">Zinc</keyword>
<feature type="compositionally biased region" description="Low complexity" evidence="8">
    <location>
        <begin position="140"/>
        <end position="149"/>
    </location>
</feature>
<evidence type="ECO:0000256" key="2">
    <source>
        <dbReference type="ARBA" id="ARBA00009679"/>
    </source>
</evidence>
<proteinExistence type="inferred from homology"/>
<feature type="compositionally biased region" description="Polar residues" evidence="8">
    <location>
        <begin position="728"/>
        <end position="750"/>
    </location>
</feature>
<dbReference type="PANTHER" id="PTHR13454">
    <property type="entry name" value="PROTEIN MCM10 HOMOLOG"/>
    <property type="match status" value="1"/>
</dbReference>
<evidence type="ECO:0000256" key="1">
    <source>
        <dbReference type="ARBA" id="ARBA00004123"/>
    </source>
</evidence>
<feature type="compositionally biased region" description="Acidic residues" evidence="8">
    <location>
        <begin position="47"/>
        <end position="72"/>
    </location>
</feature>
<dbReference type="InterPro" id="IPR040184">
    <property type="entry name" value="Mcm10"/>
</dbReference>
<evidence type="ECO:0000256" key="7">
    <source>
        <dbReference type="ARBA" id="ARBA00023242"/>
    </source>
</evidence>
<feature type="compositionally biased region" description="Polar residues" evidence="8">
    <location>
        <begin position="105"/>
        <end position="114"/>
    </location>
</feature>
<feature type="compositionally biased region" description="Low complexity" evidence="8">
    <location>
        <begin position="780"/>
        <end position="794"/>
    </location>
</feature>
<keyword evidence="7" id="KW-0539">Nucleus</keyword>
<feature type="compositionally biased region" description="Basic and acidic residues" evidence="8">
    <location>
        <begin position="683"/>
        <end position="692"/>
    </location>
</feature>
<feature type="compositionally biased region" description="Polar residues" evidence="8">
    <location>
        <begin position="26"/>
        <end position="36"/>
    </location>
</feature>
<evidence type="ECO:0000313" key="11">
    <source>
        <dbReference type="EMBL" id="KAG0296766.1"/>
    </source>
</evidence>
<dbReference type="Pfam" id="PF22379">
    <property type="entry name" value="OB_MCM10"/>
    <property type="match status" value="1"/>
</dbReference>
<evidence type="ECO:0000313" key="12">
    <source>
        <dbReference type="Proteomes" id="UP001194696"/>
    </source>
</evidence>
<feature type="region of interest" description="Disordered" evidence="8">
    <location>
        <begin position="510"/>
        <end position="531"/>
    </location>
</feature>
<comment type="similarity">
    <text evidence="2">Belongs to the MCM10 family.</text>
</comment>
<keyword evidence="4" id="KW-0479">Metal-binding</keyword>
<feature type="region of interest" description="Disordered" evidence="8">
    <location>
        <begin position="637"/>
        <end position="820"/>
    </location>
</feature>
<keyword evidence="3" id="KW-0235">DNA replication</keyword>
<feature type="compositionally biased region" description="Acidic residues" evidence="8">
    <location>
        <begin position="658"/>
        <end position="668"/>
    </location>
</feature>
<dbReference type="EMBL" id="JAAAIM010000049">
    <property type="protein sequence ID" value="KAG0296766.1"/>
    <property type="molecule type" value="Genomic_DNA"/>
</dbReference>
<feature type="compositionally biased region" description="Basic and acidic residues" evidence="8">
    <location>
        <begin position="558"/>
        <end position="578"/>
    </location>
</feature>
<feature type="compositionally biased region" description="Low complexity" evidence="8">
    <location>
        <begin position="639"/>
        <end position="650"/>
    </location>
</feature>
<keyword evidence="12" id="KW-1185">Reference proteome</keyword>
<comment type="subcellular location">
    <subcellularLocation>
        <location evidence="1">Nucleus</location>
    </subcellularLocation>
</comment>
<gene>
    <name evidence="11" type="ORF">BGZ96_008626</name>
</gene>
<sequence>MSPRASLSSTPLGSLSSQSRFLQKLDSATETGVVSSDTKEGAVEVDAPLDEWEDDFDDALLESALDQDDFNDDFSPKRESISKPDLALSPRLKSMIKPDFGLSPNKRSVNQPDFTSSSASTSTSGGPTARTEQRTDKTSTRSTTASSLTETVIAKQQERQILQAAQQGPKATFKTIGADSLPASTREATRLGHTAKLDPLSGVRLRTRITSCEDVTRMTRDICSIPIKDNDSIRARTEERAKAGLLPSSSAAGVLRGKSDTKPGSELSDSTKRHWMIAGVIGAKSKPKMTAKKAQYCHFQLSDLRSAAINVFLFRDVMERHYEGLRIGDVVAIMSPKVLSQAERSGTLGVEVEHPDCLLVIGTSTDFGLCEAVKLNGDSCNRPLDKRASSYCSYHIMMVANKGRNQRGSLIVGTSSILDLDKSAARPFKPPGPQKAGGGFARSSSSSFLQGASKGPPQETTYLFDDGGVGTSLMADPKKPKKSVNQVDDELSAFLMTQNNPGGHYLRQAKESKDVTWAKDVPSPKTPTKNSELFPAEMVRRMGYDPVTGQFVPGSPKRMKEDPEARERSLRLLAERVRSPPSSPLSSFSPTGHRHTMVVKGMTRVIAQPKSKGAHAPGKAASGKEVAGDVFFRDKGAVPSGSSSSPLTSPKKWVDLDGSSESDPELDGDGNPFLSLSQQRNKNLLEAKKEATGKGALSSSRSVAPLSSGSGSTSAMPSLSRLGLKPLTSGTPSRAQVPASSSSASKTMLMQRTEAKTEKPMTSATVPPDTQPPTRTPNTSALNSRSSSSRSLKGSSGGGCCSSTSEGATGESAKYVDLSD</sequence>
<feature type="compositionally biased region" description="Low complexity" evidence="8">
    <location>
        <begin position="698"/>
        <end position="720"/>
    </location>
</feature>
<protein>
    <recommendedName>
        <fullName evidence="13">Zinc finger Mcm10/DnaG-type domain-containing protein</fullName>
    </recommendedName>
</protein>
<keyword evidence="5" id="KW-0863">Zinc-finger</keyword>
<feature type="compositionally biased region" description="Low complexity" evidence="8">
    <location>
        <begin position="115"/>
        <end position="129"/>
    </location>
</feature>
<dbReference type="PANTHER" id="PTHR13454:SF11">
    <property type="entry name" value="PROTEIN MCM10 HOMOLOG"/>
    <property type="match status" value="1"/>
</dbReference>
<dbReference type="InterPro" id="IPR015408">
    <property type="entry name" value="Znf_Mcm10/DnaG"/>
</dbReference>
<evidence type="ECO:0000256" key="6">
    <source>
        <dbReference type="ARBA" id="ARBA00022833"/>
    </source>
</evidence>
<feature type="region of interest" description="Disordered" evidence="8">
    <location>
        <begin position="26"/>
        <end position="149"/>
    </location>
</feature>
<dbReference type="Gene3D" id="2.40.50.140">
    <property type="entry name" value="Nucleic acid-binding proteins"/>
    <property type="match status" value="1"/>
</dbReference>
<comment type="caution">
    <text evidence="11">The sequence shown here is derived from an EMBL/GenBank/DDBJ whole genome shotgun (WGS) entry which is preliminary data.</text>
</comment>
<reference evidence="11 12" key="1">
    <citation type="journal article" date="2020" name="Fungal Divers.">
        <title>Resolving the Mortierellaceae phylogeny through synthesis of multi-gene phylogenetics and phylogenomics.</title>
        <authorList>
            <person name="Vandepol N."/>
            <person name="Liber J."/>
            <person name="Desiro A."/>
            <person name="Na H."/>
            <person name="Kennedy M."/>
            <person name="Barry K."/>
            <person name="Grigoriev I.V."/>
            <person name="Miller A.N."/>
            <person name="O'Donnell K."/>
            <person name="Stajich J.E."/>
            <person name="Bonito G."/>
        </authorList>
    </citation>
    <scope>NUCLEOTIDE SEQUENCE [LARGE SCALE GENOMIC DNA]</scope>
    <source>
        <strain evidence="11 12">AD045</strain>
    </source>
</reference>
<feature type="compositionally biased region" description="Low complexity" evidence="8">
    <location>
        <begin position="801"/>
        <end position="810"/>
    </location>
</feature>